<organism evidence="1 2">
    <name type="scientific">Racocetra persica</name>
    <dbReference type="NCBI Taxonomy" id="160502"/>
    <lineage>
        <taxon>Eukaryota</taxon>
        <taxon>Fungi</taxon>
        <taxon>Fungi incertae sedis</taxon>
        <taxon>Mucoromycota</taxon>
        <taxon>Glomeromycotina</taxon>
        <taxon>Glomeromycetes</taxon>
        <taxon>Diversisporales</taxon>
        <taxon>Gigasporaceae</taxon>
        <taxon>Racocetra</taxon>
    </lineage>
</organism>
<keyword evidence="2" id="KW-1185">Reference proteome</keyword>
<sequence>NNKKKTSTHSLKGYTTGSASTAASRLHKLNKRSTAQVNILGHNTTHQNT</sequence>
<name>A0ACA9RY79_9GLOM</name>
<evidence type="ECO:0000313" key="1">
    <source>
        <dbReference type="EMBL" id="CAG8813774.1"/>
    </source>
</evidence>
<gene>
    <name evidence="1" type="ORF">RPERSI_LOCUS23840</name>
</gene>
<dbReference type="EMBL" id="CAJVQC010075344">
    <property type="protein sequence ID" value="CAG8813774.1"/>
    <property type="molecule type" value="Genomic_DNA"/>
</dbReference>
<dbReference type="Proteomes" id="UP000789920">
    <property type="component" value="Unassembled WGS sequence"/>
</dbReference>
<feature type="non-terminal residue" evidence="1">
    <location>
        <position position="49"/>
    </location>
</feature>
<reference evidence="1" key="1">
    <citation type="submission" date="2021-06" db="EMBL/GenBank/DDBJ databases">
        <authorList>
            <person name="Kallberg Y."/>
            <person name="Tangrot J."/>
            <person name="Rosling A."/>
        </authorList>
    </citation>
    <scope>NUCLEOTIDE SEQUENCE</scope>
    <source>
        <strain evidence="1">MA461A</strain>
    </source>
</reference>
<protein>
    <submittedName>
        <fullName evidence="1">34793_t:CDS:1</fullName>
    </submittedName>
</protein>
<comment type="caution">
    <text evidence="1">The sequence shown here is derived from an EMBL/GenBank/DDBJ whole genome shotgun (WGS) entry which is preliminary data.</text>
</comment>
<proteinExistence type="predicted"/>
<feature type="non-terminal residue" evidence="1">
    <location>
        <position position="1"/>
    </location>
</feature>
<evidence type="ECO:0000313" key="2">
    <source>
        <dbReference type="Proteomes" id="UP000789920"/>
    </source>
</evidence>
<accession>A0ACA9RY79</accession>